<dbReference type="Proteomes" id="UP001458880">
    <property type="component" value="Unassembled WGS sequence"/>
</dbReference>
<evidence type="ECO:0000313" key="1">
    <source>
        <dbReference type="EMBL" id="KAK9680429.1"/>
    </source>
</evidence>
<dbReference type="EMBL" id="JASPKY010000899">
    <property type="protein sequence ID" value="KAK9680429.1"/>
    <property type="molecule type" value="Genomic_DNA"/>
</dbReference>
<gene>
    <name evidence="1" type="ORF">QE152_g39108</name>
</gene>
<evidence type="ECO:0000313" key="2">
    <source>
        <dbReference type="Proteomes" id="UP001458880"/>
    </source>
</evidence>
<dbReference type="AlphaFoldDB" id="A0AAW1HV26"/>
<comment type="caution">
    <text evidence="1">The sequence shown here is derived from an EMBL/GenBank/DDBJ whole genome shotgun (WGS) entry which is preliminary data.</text>
</comment>
<protein>
    <submittedName>
        <fullName evidence="1">Uncharacterized protein</fullName>
    </submittedName>
</protein>
<sequence length="119" mass="13607">MATIQNSMDYHCRRSTMVRTCKRKTKRQSWKEENMKKAIDAVENEMVVRAAATNFDVAGMALKPHQQAELLEYIFDMETCMYGLTPRDVRCVAFQLAEINNIKHPFSKTKQAAGKTAST</sequence>
<name>A0AAW1HV26_POPJA</name>
<reference evidence="1 2" key="1">
    <citation type="journal article" date="2024" name="BMC Genomics">
        <title>De novo assembly and annotation of Popillia japonica's genome with initial clues to its potential as an invasive pest.</title>
        <authorList>
            <person name="Cucini C."/>
            <person name="Boschi S."/>
            <person name="Funari R."/>
            <person name="Cardaioli E."/>
            <person name="Iannotti N."/>
            <person name="Marturano G."/>
            <person name="Paoli F."/>
            <person name="Bruttini M."/>
            <person name="Carapelli A."/>
            <person name="Frati F."/>
            <person name="Nardi F."/>
        </authorList>
    </citation>
    <scope>NUCLEOTIDE SEQUENCE [LARGE SCALE GENOMIC DNA]</scope>
    <source>
        <strain evidence="1">DMR45628</strain>
    </source>
</reference>
<organism evidence="1 2">
    <name type="scientific">Popillia japonica</name>
    <name type="common">Japanese beetle</name>
    <dbReference type="NCBI Taxonomy" id="7064"/>
    <lineage>
        <taxon>Eukaryota</taxon>
        <taxon>Metazoa</taxon>
        <taxon>Ecdysozoa</taxon>
        <taxon>Arthropoda</taxon>
        <taxon>Hexapoda</taxon>
        <taxon>Insecta</taxon>
        <taxon>Pterygota</taxon>
        <taxon>Neoptera</taxon>
        <taxon>Endopterygota</taxon>
        <taxon>Coleoptera</taxon>
        <taxon>Polyphaga</taxon>
        <taxon>Scarabaeiformia</taxon>
        <taxon>Scarabaeidae</taxon>
        <taxon>Rutelinae</taxon>
        <taxon>Popillia</taxon>
    </lineage>
</organism>
<proteinExistence type="predicted"/>
<keyword evidence="2" id="KW-1185">Reference proteome</keyword>
<accession>A0AAW1HV26</accession>